<dbReference type="AlphaFoldDB" id="A0A2G5EXF7"/>
<keyword evidence="2" id="KW-1185">Reference proteome</keyword>
<dbReference type="Proteomes" id="UP000230069">
    <property type="component" value="Unassembled WGS sequence"/>
</dbReference>
<dbReference type="InParanoid" id="A0A2G5EXF7"/>
<name>A0A2G5EXF7_AQUCA</name>
<accession>A0A2G5EXF7</accession>
<proteinExistence type="predicted"/>
<gene>
    <name evidence="1" type="ORF">AQUCO_00300127v1</name>
</gene>
<evidence type="ECO:0000313" key="1">
    <source>
        <dbReference type="EMBL" id="PIA60412.1"/>
    </source>
</evidence>
<reference evidence="1 2" key="1">
    <citation type="submission" date="2017-09" db="EMBL/GenBank/DDBJ databases">
        <title>WGS assembly of Aquilegia coerulea Goldsmith.</title>
        <authorList>
            <person name="Hodges S."/>
            <person name="Kramer E."/>
            <person name="Nordborg M."/>
            <person name="Tomkins J."/>
            <person name="Borevitz J."/>
            <person name="Derieg N."/>
            <person name="Yan J."/>
            <person name="Mihaltcheva S."/>
            <person name="Hayes R.D."/>
            <person name="Rokhsar D."/>
        </authorList>
    </citation>
    <scope>NUCLEOTIDE SEQUENCE [LARGE SCALE GENOMIC DNA]</scope>
    <source>
        <strain evidence="2">cv. Goldsmith</strain>
    </source>
</reference>
<organism evidence="1 2">
    <name type="scientific">Aquilegia coerulea</name>
    <name type="common">Rocky mountain columbine</name>
    <dbReference type="NCBI Taxonomy" id="218851"/>
    <lineage>
        <taxon>Eukaryota</taxon>
        <taxon>Viridiplantae</taxon>
        <taxon>Streptophyta</taxon>
        <taxon>Embryophyta</taxon>
        <taxon>Tracheophyta</taxon>
        <taxon>Spermatophyta</taxon>
        <taxon>Magnoliopsida</taxon>
        <taxon>Ranunculales</taxon>
        <taxon>Ranunculaceae</taxon>
        <taxon>Thalictroideae</taxon>
        <taxon>Aquilegia</taxon>
    </lineage>
</organism>
<sequence length="74" mass="8946">MECRKQTPLMVISGDHRSVFKFFSFGVPLSFIFFLERTPNKISILHLLIQFYGVSRINHLFQWPYLYFLIWSDK</sequence>
<evidence type="ECO:0000313" key="2">
    <source>
        <dbReference type="Proteomes" id="UP000230069"/>
    </source>
</evidence>
<protein>
    <submittedName>
        <fullName evidence="1">Uncharacterized protein</fullName>
    </submittedName>
</protein>
<dbReference type="EMBL" id="KZ305020">
    <property type="protein sequence ID" value="PIA60412.1"/>
    <property type="molecule type" value="Genomic_DNA"/>
</dbReference>